<evidence type="ECO:0000256" key="1">
    <source>
        <dbReference type="SAM" id="SignalP"/>
    </source>
</evidence>
<dbReference type="Gene3D" id="3.40.190.10">
    <property type="entry name" value="Periplasmic binding protein-like II"/>
    <property type="match status" value="2"/>
</dbReference>
<dbReference type="PANTHER" id="PTHR35841:SF1">
    <property type="entry name" value="PHOSPHONATES-BINDING PERIPLASMIC PROTEIN"/>
    <property type="match status" value="1"/>
</dbReference>
<evidence type="ECO:0000313" key="4">
    <source>
        <dbReference type="Proteomes" id="UP000433575"/>
    </source>
</evidence>
<organism evidence="2 4">
    <name type="scientific">Holdemania massiliensis</name>
    <dbReference type="NCBI Taxonomy" id="1468449"/>
    <lineage>
        <taxon>Bacteria</taxon>
        <taxon>Bacillati</taxon>
        <taxon>Bacillota</taxon>
        <taxon>Erysipelotrichia</taxon>
        <taxon>Erysipelotrichales</taxon>
        <taxon>Erysipelotrichaceae</taxon>
        <taxon>Holdemania</taxon>
    </lineage>
</organism>
<name>A0A6N7S322_9FIRM</name>
<reference evidence="4 5" key="1">
    <citation type="journal article" date="2019" name="Nat. Med.">
        <title>A library of human gut bacterial isolates paired with longitudinal multiomics data enables mechanistic microbiome research.</title>
        <authorList>
            <person name="Poyet M."/>
            <person name="Groussin M."/>
            <person name="Gibbons S.M."/>
            <person name="Avila-Pacheco J."/>
            <person name="Jiang X."/>
            <person name="Kearney S.M."/>
            <person name="Perrotta A.R."/>
            <person name="Berdy B."/>
            <person name="Zhao S."/>
            <person name="Lieberman T.D."/>
            <person name="Swanson P.K."/>
            <person name="Smith M."/>
            <person name="Roesemann S."/>
            <person name="Alexander J.E."/>
            <person name="Rich S.A."/>
            <person name="Livny J."/>
            <person name="Vlamakis H."/>
            <person name="Clish C."/>
            <person name="Bullock K."/>
            <person name="Deik A."/>
            <person name="Scott J."/>
            <person name="Pierce K.A."/>
            <person name="Xavier R.J."/>
            <person name="Alm E.J."/>
        </authorList>
    </citation>
    <scope>NUCLEOTIDE SEQUENCE [LARGE SCALE GENOMIC DNA]</scope>
    <source>
        <strain evidence="2 4">BIOML-A4</strain>
        <strain evidence="3 5">BIOML-A5</strain>
    </source>
</reference>
<dbReference type="SUPFAM" id="SSF53850">
    <property type="entry name" value="Periplasmic binding protein-like II"/>
    <property type="match status" value="1"/>
</dbReference>
<dbReference type="EMBL" id="WKPJ01000002">
    <property type="protein sequence ID" value="MSA88149.1"/>
    <property type="molecule type" value="Genomic_DNA"/>
</dbReference>
<dbReference type="PANTHER" id="PTHR35841">
    <property type="entry name" value="PHOSPHONATES-BINDING PERIPLASMIC PROTEIN"/>
    <property type="match status" value="1"/>
</dbReference>
<dbReference type="Pfam" id="PF12974">
    <property type="entry name" value="Phosphonate-bd"/>
    <property type="match status" value="1"/>
</dbReference>
<evidence type="ECO:0000313" key="2">
    <source>
        <dbReference type="EMBL" id="MSA88149.1"/>
    </source>
</evidence>
<dbReference type="EMBL" id="WKPI01000002">
    <property type="protein sequence ID" value="MSC31904.1"/>
    <property type="molecule type" value="Genomic_DNA"/>
</dbReference>
<evidence type="ECO:0000313" key="5">
    <source>
        <dbReference type="Proteomes" id="UP000480929"/>
    </source>
</evidence>
<dbReference type="Proteomes" id="UP000480929">
    <property type="component" value="Unassembled WGS sequence"/>
</dbReference>
<dbReference type="Proteomes" id="UP000433575">
    <property type="component" value="Unassembled WGS sequence"/>
</dbReference>
<feature type="chain" id="PRO_5039730003" evidence="1">
    <location>
        <begin position="22"/>
        <end position="330"/>
    </location>
</feature>
<dbReference type="PROSITE" id="PS51257">
    <property type="entry name" value="PROKAR_LIPOPROTEIN"/>
    <property type="match status" value="1"/>
</dbReference>
<dbReference type="AlphaFoldDB" id="A0A6N7S322"/>
<accession>A0A6N7S322</accession>
<dbReference type="RefSeq" id="WP_154237783.1">
    <property type="nucleotide sequence ID" value="NZ_WKPI01000002.1"/>
</dbReference>
<dbReference type="OrthoDB" id="9776786at2"/>
<comment type="caution">
    <text evidence="2">The sequence shown here is derived from an EMBL/GenBank/DDBJ whole genome shotgun (WGS) entry which is preliminary data.</text>
</comment>
<keyword evidence="5" id="KW-1185">Reference proteome</keyword>
<sequence length="330" mass="35876">MKKLTTILLAACLLGTAGCSADPSAGSGNAAPKKITVAFLPNEQSTGLSKTNEMLVAEIQNALGENVKVEGIVCDDYSVVSEAILTGTAQIAWESGATFAAAHRADDAVIPLFTYGEDADGDGKGDLDHAVYKAYIATDIKNKADFEGKSRDEMFEQLLGKSFAFVSATSTSGRLVPTTSLYRVFGPDGLKKVTEKAQIFEKTAREGGLFSEVQFGGNHPGSVQLIISDKVYAGAFCCQYGDEYQDQLYIIDTIDVPNGPLWVNSDYINADQQKALINHFVNLTPENAVENFFDAENGFFYETDNPALNRFVQQPADFYDFLFEMYKDEG</sequence>
<proteinExistence type="predicted"/>
<gene>
    <name evidence="3" type="ORF">GKD88_02055</name>
    <name evidence="2" type="ORF">GKE08_02255</name>
</gene>
<feature type="signal peptide" evidence="1">
    <location>
        <begin position="1"/>
        <end position="21"/>
    </location>
</feature>
<protein>
    <submittedName>
        <fullName evidence="2">PhnD/SsuA/transferrin family substrate-binding protein</fullName>
    </submittedName>
</protein>
<keyword evidence="1" id="KW-0732">Signal</keyword>
<evidence type="ECO:0000313" key="3">
    <source>
        <dbReference type="EMBL" id="MSC31904.1"/>
    </source>
</evidence>